<accession>A0A9E6XWY1</accession>
<gene>
    <name evidence="14" type="ORF">DSM104329_02060</name>
</gene>
<organism evidence="14 15">
    <name type="scientific">Capillimicrobium parvum</name>
    <dbReference type="NCBI Taxonomy" id="2884022"/>
    <lineage>
        <taxon>Bacteria</taxon>
        <taxon>Bacillati</taxon>
        <taxon>Actinomycetota</taxon>
        <taxon>Thermoleophilia</taxon>
        <taxon>Solirubrobacterales</taxon>
        <taxon>Capillimicrobiaceae</taxon>
        <taxon>Capillimicrobium</taxon>
    </lineage>
</organism>
<feature type="transmembrane region" description="Helical" evidence="12">
    <location>
        <begin position="104"/>
        <end position="124"/>
    </location>
</feature>
<evidence type="ECO:0000313" key="14">
    <source>
        <dbReference type="EMBL" id="UGS35665.1"/>
    </source>
</evidence>
<feature type="transmembrane region" description="Helical" evidence="12">
    <location>
        <begin position="31"/>
        <end position="48"/>
    </location>
</feature>
<keyword evidence="9 12" id="KW-0472">Membrane</keyword>
<protein>
    <recommendedName>
        <fullName evidence="13">Cation efflux protein transmembrane domain-containing protein</fullName>
    </recommendedName>
</protein>
<comment type="similarity">
    <text evidence="3">Belongs to the TMEM163 family.</text>
</comment>
<evidence type="ECO:0000256" key="9">
    <source>
        <dbReference type="ARBA" id="ARBA00023136"/>
    </source>
</evidence>
<evidence type="ECO:0000256" key="8">
    <source>
        <dbReference type="ARBA" id="ARBA00023018"/>
    </source>
</evidence>
<dbReference type="SUPFAM" id="SSF161111">
    <property type="entry name" value="Cation efflux protein transmembrane domain-like"/>
    <property type="match status" value="1"/>
</dbReference>
<name>A0A9E6XWY1_9ACTN</name>
<evidence type="ECO:0000256" key="7">
    <source>
        <dbReference type="ARBA" id="ARBA00022989"/>
    </source>
</evidence>
<feature type="region of interest" description="Disordered" evidence="11">
    <location>
        <begin position="1"/>
        <end position="23"/>
    </location>
</feature>
<dbReference type="Pfam" id="PF01545">
    <property type="entry name" value="Cation_efflux"/>
    <property type="match status" value="1"/>
</dbReference>
<proteinExistence type="inferred from homology"/>
<evidence type="ECO:0000256" key="5">
    <source>
        <dbReference type="ARBA" id="ARBA00022753"/>
    </source>
</evidence>
<dbReference type="EMBL" id="CP087164">
    <property type="protein sequence ID" value="UGS35665.1"/>
    <property type="molecule type" value="Genomic_DNA"/>
</dbReference>
<keyword evidence="15" id="KW-1185">Reference proteome</keyword>
<feature type="transmembrane region" description="Helical" evidence="12">
    <location>
        <begin position="130"/>
        <end position="149"/>
    </location>
</feature>
<evidence type="ECO:0000256" key="11">
    <source>
        <dbReference type="SAM" id="MobiDB-lite"/>
    </source>
</evidence>
<dbReference type="Proteomes" id="UP001162834">
    <property type="component" value="Chromosome"/>
</dbReference>
<keyword evidence="6" id="KW-0862">Zinc</keyword>
<reference evidence="14" key="1">
    <citation type="journal article" date="2022" name="Int. J. Syst. Evol. Microbiol.">
        <title>Pseudomonas aegrilactucae sp. nov. and Pseudomonas morbosilactucae sp. nov., pathogens causing bacterial rot of lettuce in Japan.</title>
        <authorList>
            <person name="Sawada H."/>
            <person name="Fujikawa T."/>
            <person name="Satou M."/>
        </authorList>
    </citation>
    <scope>NUCLEOTIDE SEQUENCE</scope>
    <source>
        <strain evidence="14">0166_1</strain>
    </source>
</reference>
<evidence type="ECO:0000256" key="6">
    <source>
        <dbReference type="ARBA" id="ARBA00022833"/>
    </source>
</evidence>
<keyword evidence="7 12" id="KW-1133">Transmembrane helix</keyword>
<feature type="transmembrane region" description="Helical" evidence="12">
    <location>
        <begin position="60"/>
        <end position="84"/>
    </location>
</feature>
<evidence type="ECO:0000256" key="10">
    <source>
        <dbReference type="ARBA" id="ARBA00023329"/>
    </source>
</evidence>
<dbReference type="PANTHER" id="PTHR31937:SF2">
    <property type="entry name" value="TRANSMEMBRANE PROTEIN 163"/>
    <property type="match status" value="1"/>
</dbReference>
<evidence type="ECO:0000256" key="12">
    <source>
        <dbReference type="SAM" id="Phobius"/>
    </source>
</evidence>
<comment type="subcellular location">
    <subcellularLocation>
        <location evidence="2">Cytoplasmic vesicle</location>
        <location evidence="2">Secretory vesicle</location>
        <location evidence="2">Synaptic vesicle membrane</location>
        <topology evidence="2">Multi-pass membrane protein</topology>
    </subcellularLocation>
    <subcellularLocation>
        <location evidence="1">Early endosome membrane</location>
    </subcellularLocation>
</comment>
<evidence type="ECO:0000259" key="13">
    <source>
        <dbReference type="Pfam" id="PF01545"/>
    </source>
</evidence>
<keyword evidence="10" id="KW-0968">Cytoplasmic vesicle</keyword>
<feature type="compositionally biased region" description="Low complexity" evidence="11">
    <location>
        <begin position="12"/>
        <end position="23"/>
    </location>
</feature>
<sequence length="233" mass="24442">MSNGYQLPLVQAGAARPPGPPTARTADWQRAARLAVALSWLSLVYMAIEGGVGVWQGATAGSVALVGWGLASFIEGLASAVIVWRFTGSRRLSETAEHRAQRLVAIQFFILAPYVLFESIKTLIEGGHPDITVIGMALTATSVVLMPLLGRAKHRLAERLGSTATAGEGTQNVLCGVQAAAVLAGLAANAAVGAWWLDPLIGLFIAFVAVKEGREAWRGETCCDCAAPHIRSA</sequence>
<dbReference type="PANTHER" id="PTHR31937">
    <property type="entry name" value="TRANSMEMBRANE PROTEIN 163"/>
    <property type="match status" value="1"/>
</dbReference>
<dbReference type="GO" id="GO:0008324">
    <property type="term" value="F:monoatomic cation transmembrane transporter activity"/>
    <property type="evidence" value="ECO:0007669"/>
    <property type="project" value="InterPro"/>
</dbReference>
<dbReference type="KEGG" id="sbae:DSM104329_02060"/>
<dbReference type="AlphaFoldDB" id="A0A9E6XWY1"/>
<evidence type="ECO:0000256" key="1">
    <source>
        <dbReference type="ARBA" id="ARBA00004146"/>
    </source>
</evidence>
<evidence type="ECO:0000256" key="3">
    <source>
        <dbReference type="ARBA" id="ARBA00008731"/>
    </source>
</evidence>
<dbReference type="GO" id="GO:0016020">
    <property type="term" value="C:membrane"/>
    <property type="evidence" value="ECO:0007669"/>
    <property type="project" value="InterPro"/>
</dbReference>
<dbReference type="Gene3D" id="1.20.1510.10">
    <property type="entry name" value="Cation efflux protein transmembrane domain"/>
    <property type="match status" value="1"/>
</dbReference>
<dbReference type="GO" id="GO:0031410">
    <property type="term" value="C:cytoplasmic vesicle"/>
    <property type="evidence" value="ECO:0007669"/>
    <property type="project" value="UniProtKB-KW"/>
</dbReference>
<dbReference type="InterPro" id="IPR026765">
    <property type="entry name" value="Tmem163"/>
</dbReference>
<keyword evidence="5" id="KW-0967">Endosome</keyword>
<evidence type="ECO:0000256" key="2">
    <source>
        <dbReference type="ARBA" id="ARBA00004644"/>
    </source>
</evidence>
<evidence type="ECO:0000256" key="4">
    <source>
        <dbReference type="ARBA" id="ARBA00022692"/>
    </source>
</evidence>
<dbReference type="InterPro" id="IPR058533">
    <property type="entry name" value="Cation_efflux_TM"/>
</dbReference>
<keyword evidence="8" id="KW-0770">Synapse</keyword>
<evidence type="ECO:0000313" key="15">
    <source>
        <dbReference type="Proteomes" id="UP001162834"/>
    </source>
</evidence>
<dbReference type="InterPro" id="IPR027469">
    <property type="entry name" value="Cation_efflux_TMD_sf"/>
</dbReference>
<keyword evidence="4 12" id="KW-0812">Transmembrane</keyword>
<feature type="domain" description="Cation efflux protein transmembrane" evidence="13">
    <location>
        <begin position="40"/>
        <end position="215"/>
    </location>
</feature>